<feature type="transmembrane region" description="Helical" evidence="1">
    <location>
        <begin position="134"/>
        <end position="153"/>
    </location>
</feature>
<accession>A0AAU9IQ94</accession>
<gene>
    <name evidence="2" type="ORF">BSTOLATCC_MIC1323</name>
</gene>
<dbReference type="AlphaFoldDB" id="A0AAU9IQ94"/>
<reference evidence="2" key="1">
    <citation type="submission" date="2021-09" db="EMBL/GenBank/DDBJ databases">
        <authorList>
            <consortium name="AG Swart"/>
            <person name="Singh M."/>
            <person name="Singh A."/>
            <person name="Seah K."/>
            <person name="Emmerich C."/>
        </authorList>
    </citation>
    <scope>NUCLEOTIDE SEQUENCE</scope>
    <source>
        <strain evidence="2">ATCC30299</strain>
    </source>
</reference>
<comment type="caution">
    <text evidence="2">The sequence shown here is derived from an EMBL/GenBank/DDBJ whole genome shotgun (WGS) entry which is preliminary data.</text>
</comment>
<dbReference type="Proteomes" id="UP001162131">
    <property type="component" value="Unassembled WGS sequence"/>
</dbReference>
<name>A0AAU9IQ94_9CILI</name>
<evidence type="ECO:0000256" key="1">
    <source>
        <dbReference type="SAM" id="Phobius"/>
    </source>
</evidence>
<keyword evidence="1" id="KW-1133">Transmembrane helix</keyword>
<evidence type="ECO:0000313" key="3">
    <source>
        <dbReference type="Proteomes" id="UP001162131"/>
    </source>
</evidence>
<proteinExistence type="predicted"/>
<feature type="transmembrane region" description="Helical" evidence="1">
    <location>
        <begin position="193"/>
        <end position="215"/>
    </location>
</feature>
<feature type="transmembrane region" description="Helical" evidence="1">
    <location>
        <begin position="162"/>
        <end position="181"/>
    </location>
</feature>
<protein>
    <submittedName>
        <fullName evidence="2">Uncharacterized protein</fullName>
    </submittedName>
</protein>
<feature type="transmembrane region" description="Helical" evidence="1">
    <location>
        <begin position="236"/>
        <end position="260"/>
    </location>
</feature>
<feature type="transmembrane region" description="Helical" evidence="1">
    <location>
        <begin position="87"/>
        <end position="105"/>
    </location>
</feature>
<keyword evidence="3" id="KW-1185">Reference proteome</keyword>
<sequence length="317" mass="37395">MIITVLIICVTISTHYFLNLNIIDPTKYRKTKMILTLWYFASYFRASYAQKLNQIILDIRDNFIDNLDKAVFTFSCFDDYFLCDFQHYYLSNCFCFTLFWINYFYNPRQYPNLSFSLGMINIFISIYARNSLSFYQSAFVFLSVSFFSFCTIWRSSVSGQSFIYICIFLLDIMAEAIAFSSNELNRVKLLINTISFIMDLWGISVILIFVLICFCMHLDSFDEYIRLLDKKKDNEFYFKVAEVYTFLLALNLEAILVANLWSNSWLIKNLVLIFISASLGSLLVFPDDDNRKFMIFASNVIATYFQVYSIKTLWNLI</sequence>
<evidence type="ECO:0000313" key="2">
    <source>
        <dbReference type="EMBL" id="CAG9310478.1"/>
    </source>
</evidence>
<dbReference type="EMBL" id="CAJZBQ010000002">
    <property type="protein sequence ID" value="CAG9310478.1"/>
    <property type="molecule type" value="Genomic_DNA"/>
</dbReference>
<organism evidence="2 3">
    <name type="scientific">Blepharisma stoltei</name>
    <dbReference type="NCBI Taxonomy" id="1481888"/>
    <lineage>
        <taxon>Eukaryota</taxon>
        <taxon>Sar</taxon>
        <taxon>Alveolata</taxon>
        <taxon>Ciliophora</taxon>
        <taxon>Postciliodesmatophora</taxon>
        <taxon>Heterotrichea</taxon>
        <taxon>Heterotrichida</taxon>
        <taxon>Blepharismidae</taxon>
        <taxon>Blepharisma</taxon>
    </lineage>
</organism>
<keyword evidence="1" id="KW-0472">Membrane</keyword>
<feature type="transmembrane region" description="Helical" evidence="1">
    <location>
        <begin position="266"/>
        <end position="285"/>
    </location>
</feature>
<keyword evidence="1" id="KW-0812">Transmembrane</keyword>